<dbReference type="Proteomes" id="UP000076532">
    <property type="component" value="Unassembled WGS sequence"/>
</dbReference>
<evidence type="ECO:0000313" key="1">
    <source>
        <dbReference type="EMBL" id="KZP18279.1"/>
    </source>
</evidence>
<evidence type="ECO:0000313" key="2">
    <source>
        <dbReference type="Proteomes" id="UP000076532"/>
    </source>
</evidence>
<name>A0A166GY06_9AGAM</name>
<protein>
    <recommendedName>
        <fullName evidence="3">NAD(P)-binding domain-containing protein</fullName>
    </recommendedName>
</protein>
<sequence length="176" mass="18363">MTPPNLVTQSLLNALSTVPAQTPSPKIITISSTGLTKSSHASLPLLLKPVYGSFLAAPHKDKVGAEKIVAHCAGWAWDPANADAGADIMGADWVDGEGGEGLPQGTLKDIVIVRPALLTDGDCKADTTKKGTGAYKAREGEIGGWTVSRKDVAHFLVEGVLGNWESNKGKCISIAY</sequence>
<keyword evidence="2" id="KW-1185">Reference proteome</keyword>
<dbReference type="OrthoDB" id="63935at2759"/>
<dbReference type="Gene3D" id="3.40.50.720">
    <property type="entry name" value="NAD(P)-binding Rossmann-like Domain"/>
    <property type="match status" value="1"/>
</dbReference>
<dbReference type="AlphaFoldDB" id="A0A166GY06"/>
<dbReference type="EMBL" id="KV417574">
    <property type="protein sequence ID" value="KZP18279.1"/>
    <property type="molecule type" value="Genomic_DNA"/>
</dbReference>
<proteinExistence type="predicted"/>
<evidence type="ECO:0008006" key="3">
    <source>
        <dbReference type="Google" id="ProtNLM"/>
    </source>
</evidence>
<accession>A0A166GY06</accession>
<gene>
    <name evidence="1" type="ORF">FIBSPDRAFT_863955</name>
</gene>
<organism evidence="1 2">
    <name type="scientific">Athelia psychrophila</name>
    <dbReference type="NCBI Taxonomy" id="1759441"/>
    <lineage>
        <taxon>Eukaryota</taxon>
        <taxon>Fungi</taxon>
        <taxon>Dikarya</taxon>
        <taxon>Basidiomycota</taxon>
        <taxon>Agaricomycotina</taxon>
        <taxon>Agaricomycetes</taxon>
        <taxon>Agaricomycetidae</taxon>
        <taxon>Atheliales</taxon>
        <taxon>Atheliaceae</taxon>
        <taxon>Athelia</taxon>
    </lineage>
</organism>
<reference evidence="1 2" key="1">
    <citation type="journal article" date="2016" name="Mol. Biol. Evol.">
        <title>Comparative Genomics of Early-Diverging Mushroom-Forming Fungi Provides Insights into the Origins of Lignocellulose Decay Capabilities.</title>
        <authorList>
            <person name="Nagy L.G."/>
            <person name="Riley R."/>
            <person name="Tritt A."/>
            <person name="Adam C."/>
            <person name="Daum C."/>
            <person name="Floudas D."/>
            <person name="Sun H."/>
            <person name="Yadav J.S."/>
            <person name="Pangilinan J."/>
            <person name="Larsson K.H."/>
            <person name="Matsuura K."/>
            <person name="Barry K."/>
            <person name="Labutti K."/>
            <person name="Kuo R."/>
            <person name="Ohm R.A."/>
            <person name="Bhattacharya S.S."/>
            <person name="Shirouzu T."/>
            <person name="Yoshinaga Y."/>
            <person name="Martin F.M."/>
            <person name="Grigoriev I.V."/>
            <person name="Hibbett D.S."/>
        </authorList>
    </citation>
    <scope>NUCLEOTIDE SEQUENCE [LARGE SCALE GENOMIC DNA]</scope>
    <source>
        <strain evidence="1 2">CBS 109695</strain>
    </source>
</reference>